<dbReference type="CDD" id="cd18093">
    <property type="entry name" value="SpoU-like_TrmJ"/>
    <property type="match status" value="1"/>
</dbReference>
<keyword evidence="3 7" id="KW-0808">Transferase</keyword>
<comment type="subcellular location">
    <subcellularLocation>
        <location evidence="5">Cytoplasm</location>
    </subcellularLocation>
</comment>
<dbReference type="EC" id="2.1.1.200" evidence="5"/>
<dbReference type="InterPro" id="IPR029026">
    <property type="entry name" value="tRNA_m1G_MTases_N"/>
</dbReference>
<keyword evidence="2 5" id="KW-0489">Methyltransferase</keyword>
<accession>A0A1I4VT52</accession>
<name>A0A1I4VT52_9BACT</name>
<dbReference type="STRING" id="39841.SAMN05660836_02455"/>
<comment type="subunit">
    <text evidence="5">Homodimer.</text>
</comment>
<dbReference type="EMBL" id="FOUU01000011">
    <property type="protein sequence ID" value="SFN04352.1"/>
    <property type="molecule type" value="Genomic_DNA"/>
</dbReference>
<evidence type="ECO:0000313" key="7">
    <source>
        <dbReference type="EMBL" id="SFN04352.1"/>
    </source>
</evidence>
<dbReference type="InterPro" id="IPR004384">
    <property type="entry name" value="RNA_MeTrfase_TrmJ/LasT"/>
</dbReference>
<dbReference type="NCBIfam" id="TIGR00050">
    <property type="entry name" value="rRNA_methyl_1"/>
    <property type="match status" value="1"/>
</dbReference>
<dbReference type="GO" id="GO:0005829">
    <property type="term" value="C:cytosol"/>
    <property type="evidence" value="ECO:0007669"/>
    <property type="project" value="TreeGrafter"/>
</dbReference>
<dbReference type="GO" id="GO:0003723">
    <property type="term" value="F:RNA binding"/>
    <property type="evidence" value="ECO:0007669"/>
    <property type="project" value="InterPro"/>
</dbReference>
<keyword evidence="5" id="KW-0963">Cytoplasm</keyword>
<evidence type="ECO:0000256" key="2">
    <source>
        <dbReference type="ARBA" id="ARBA00022603"/>
    </source>
</evidence>
<evidence type="ECO:0000313" key="8">
    <source>
        <dbReference type="Proteomes" id="UP000199611"/>
    </source>
</evidence>
<dbReference type="GO" id="GO:0106339">
    <property type="term" value="F:tRNA (cytidine(32)-2'-O)-methyltransferase activity"/>
    <property type="evidence" value="ECO:0007669"/>
    <property type="project" value="RHEA"/>
</dbReference>
<comment type="catalytic activity">
    <reaction evidence="5">
        <text>cytidine(32) in tRNA + S-adenosyl-L-methionine = 2'-O-methylcytidine(32) in tRNA + S-adenosyl-L-homocysteine + H(+)</text>
        <dbReference type="Rhea" id="RHEA:42932"/>
        <dbReference type="Rhea" id="RHEA-COMP:10288"/>
        <dbReference type="Rhea" id="RHEA-COMP:10289"/>
        <dbReference type="ChEBI" id="CHEBI:15378"/>
        <dbReference type="ChEBI" id="CHEBI:57856"/>
        <dbReference type="ChEBI" id="CHEBI:59789"/>
        <dbReference type="ChEBI" id="CHEBI:74495"/>
        <dbReference type="ChEBI" id="CHEBI:82748"/>
        <dbReference type="EC" id="2.1.1.200"/>
    </reaction>
</comment>
<comment type="function">
    <text evidence="5">Catalyzes the formation of 2'O-methylated cytidine (Cm32) or 2'O-methylated uridine (Um32) at position 32 in tRNA.</text>
</comment>
<dbReference type="InterPro" id="IPR001537">
    <property type="entry name" value="SpoU_MeTrfase"/>
</dbReference>
<protein>
    <recommendedName>
        <fullName evidence="5">tRNA (cytidine/uridine-2'-O-)-methyltransferase TrmJ</fullName>
        <ecNumber evidence="5">2.1.1.200</ecNumber>
    </recommendedName>
    <alternativeName>
        <fullName evidence="5">tRNA (cytidine(32)/uridine(32)-2'-O)-methyltransferase</fullName>
    </alternativeName>
    <alternativeName>
        <fullName evidence="5">tRNA Cm32/Um32 methyltransferase</fullName>
    </alternativeName>
</protein>
<reference evidence="7 8" key="1">
    <citation type="submission" date="2016-10" db="EMBL/GenBank/DDBJ databases">
        <authorList>
            <person name="de Groot N.N."/>
        </authorList>
    </citation>
    <scope>NUCLEOTIDE SEQUENCE [LARGE SCALE GENOMIC DNA]</scope>
    <source>
        <strain evidence="7 8">DSM 9990</strain>
    </source>
</reference>
<evidence type="ECO:0000259" key="6">
    <source>
        <dbReference type="Pfam" id="PF00588"/>
    </source>
</evidence>
<dbReference type="SUPFAM" id="SSF75217">
    <property type="entry name" value="alpha/beta knot"/>
    <property type="match status" value="1"/>
</dbReference>
<keyword evidence="8" id="KW-1185">Reference proteome</keyword>
<dbReference type="Gene3D" id="3.40.1280.10">
    <property type="match status" value="1"/>
</dbReference>
<organism evidence="7 8">
    <name type="scientific">Thermodesulforhabdus norvegica</name>
    <dbReference type="NCBI Taxonomy" id="39841"/>
    <lineage>
        <taxon>Bacteria</taxon>
        <taxon>Pseudomonadati</taxon>
        <taxon>Thermodesulfobacteriota</taxon>
        <taxon>Syntrophobacteria</taxon>
        <taxon>Syntrophobacterales</taxon>
        <taxon>Thermodesulforhabdaceae</taxon>
        <taxon>Thermodesulforhabdus</taxon>
    </lineage>
</organism>
<keyword evidence="5" id="KW-0819">tRNA processing</keyword>
<evidence type="ECO:0000256" key="1">
    <source>
        <dbReference type="ARBA" id="ARBA00007228"/>
    </source>
</evidence>
<comment type="catalytic activity">
    <reaction evidence="5">
        <text>uridine(32) in tRNA + S-adenosyl-L-methionine = 2'-O-methyluridine(32) in tRNA + S-adenosyl-L-homocysteine + H(+)</text>
        <dbReference type="Rhea" id="RHEA:42936"/>
        <dbReference type="Rhea" id="RHEA-COMP:10107"/>
        <dbReference type="Rhea" id="RHEA-COMP:10290"/>
        <dbReference type="ChEBI" id="CHEBI:15378"/>
        <dbReference type="ChEBI" id="CHEBI:57856"/>
        <dbReference type="ChEBI" id="CHEBI:59789"/>
        <dbReference type="ChEBI" id="CHEBI:65315"/>
        <dbReference type="ChEBI" id="CHEBI:74478"/>
        <dbReference type="EC" id="2.1.1.200"/>
    </reaction>
</comment>
<dbReference type="PIRSF" id="PIRSF004808">
    <property type="entry name" value="LasT"/>
    <property type="match status" value="1"/>
</dbReference>
<evidence type="ECO:0000256" key="5">
    <source>
        <dbReference type="RuleBase" id="RU362024"/>
    </source>
</evidence>
<evidence type="ECO:0000256" key="3">
    <source>
        <dbReference type="ARBA" id="ARBA00022679"/>
    </source>
</evidence>
<feature type="domain" description="tRNA/rRNA methyltransferase SpoU type" evidence="6">
    <location>
        <begin position="20"/>
        <end position="169"/>
    </location>
</feature>
<dbReference type="AlphaFoldDB" id="A0A1I4VT52"/>
<dbReference type="Pfam" id="PF00588">
    <property type="entry name" value="SpoU_methylase"/>
    <property type="match status" value="1"/>
</dbReference>
<dbReference type="Proteomes" id="UP000199611">
    <property type="component" value="Unassembled WGS sequence"/>
</dbReference>
<dbReference type="InterPro" id="IPR029028">
    <property type="entry name" value="Alpha/beta_knot_MTases"/>
</dbReference>
<sequence>MAGSNHTPIKPVHRARLDNIAVVLHRPHFPENIGAVARACKNMGIFHLIVVDPLDCDLTRILKMATHASEDVVANMEVYDDLAEALGPFNYIVGTTARRGSQRRTVMNPREVARELIPISQNNRIALLFGPENRGLANRELKLCHTLVTIPTSEFASLNLAQAVMIMLYEIFTASAEFPPDFVPRLASSFELEAMYDHLSRTLAKIHFINPENPEYWMMNIRRFFSRMQLRARDVKIIRGICRQIEWYCEERVERLLREAGVNRVDPEGDCEDRFFGGE</sequence>
<dbReference type="PANTHER" id="PTHR42786">
    <property type="entry name" value="TRNA/RRNA METHYLTRANSFERASE"/>
    <property type="match status" value="1"/>
</dbReference>
<proteinExistence type="inferred from homology"/>
<dbReference type="GO" id="GO:0160206">
    <property type="term" value="F:tRNA (cytidine(32)/uridine(32)-2'-O)-methyltransferase activity"/>
    <property type="evidence" value="ECO:0007669"/>
    <property type="project" value="UniProtKB-EC"/>
</dbReference>
<keyword evidence="4 5" id="KW-0949">S-adenosyl-L-methionine</keyword>
<dbReference type="Gene3D" id="1.10.8.590">
    <property type="match status" value="1"/>
</dbReference>
<dbReference type="OrthoDB" id="9806346at2"/>
<dbReference type="RefSeq" id="WP_093396165.1">
    <property type="nucleotide sequence ID" value="NZ_FOUU01000011.1"/>
</dbReference>
<evidence type="ECO:0000256" key="4">
    <source>
        <dbReference type="ARBA" id="ARBA00022691"/>
    </source>
</evidence>
<comment type="similarity">
    <text evidence="1">Belongs to the class IV-like SAM-binding methyltransferase superfamily. RNA methyltransferase TrmH family.</text>
</comment>
<gene>
    <name evidence="5" type="primary">trmJ</name>
    <name evidence="7" type="ORF">SAMN05660836_02455</name>
</gene>
<dbReference type="PANTHER" id="PTHR42786:SF2">
    <property type="entry name" value="TRNA (CYTIDINE_URIDINE-2'-O-)-METHYLTRANSFERASE TRMJ"/>
    <property type="match status" value="1"/>
</dbReference>
<dbReference type="GO" id="GO:0002128">
    <property type="term" value="P:tRNA nucleoside ribose methylation"/>
    <property type="evidence" value="ECO:0007669"/>
    <property type="project" value="TreeGrafter"/>
</dbReference>